<dbReference type="GO" id="GO:0005741">
    <property type="term" value="C:mitochondrial outer membrane"/>
    <property type="evidence" value="ECO:0007669"/>
    <property type="project" value="UniProtKB-SubCell"/>
</dbReference>
<reference evidence="25" key="1">
    <citation type="journal article" date="2019" name="J. Hepatol.">
        <title>Hepatovirus 3ABC proteases and evolution of mitochondrial antiviral signaling protein (MAVS).</title>
        <authorList>
            <person name="Feng H."/>
            <person name="Sander A.L."/>
            <person name="Moreira-Soto A."/>
            <person name="Yamane D."/>
            <person name="Drexler J.F."/>
            <person name="Lemon S.M."/>
        </authorList>
    </citation>
    <scope>NUCLEOTIDE SEQUENCE</scope>
</reference>
<dbReference type="Gene3D" id="1.10.533.10">
    <property type="entry name" value="Death Domain, Fas"/>
    <property type="match status" value="1"/>
</dbReference>
<evidence type="ECO:0000256" key="6">
    <source>
        <dbReference type="ARBA" id="ARBA00022581"/>
    </source>
</evidence>
<dbReference type="GO" id="GO:0051607">
    <property type="term" value="P:defense response to virus"/>
    <property type="evidence" value="ECO:0007669"/>
    <property type="project" value="UniProtKB-KW"/>
</dbReference>
<feature type="compositionally biased region" description="Polar residues" evidence="22">
    <location>
        <begin position="203"/>
        <end position="227"/>
    </location>
</feature>
<keyword evidence="14" id="KW-0496">Mitochondrion</keyword>
<evidence type="ECO:0000256" key="9">
    <source>
        <dbReference type="ARBA" id="ARBA00022787"/>
    </source>
</evidence>
<gene>
    <name evidence="25" type="primary">MAVS</name>
</gene>
<keyword evidence="7" id="KW-0399">Innate immunity</keyword>
<dbReference type="AlphaFoldDB" id="A0A678XCE8"/>
<feature type="transmembrane region" description="Helical" evidence="23">
    <location>
        <begin position="493"/>
        <end position="512"/>
    </location>
</feature>
<dbReference type="GO" id="GO:0032728">
    <property type="term" value="P:positive regulation of interferon-beta production"/>
    <property type="evidence" value="ECO:0007669"/>
    <property type="project" value="UniProtKB-ARBA"/>
</dbReference>
<dbReference type="GO" id="GO:0032727">
    <property type="term" value="P:positive regulation of interferon-alpha production"/>
    <property type="evidence" value="ECO:0007669"/>
    <property type="project" value="UniProtKB-ARBA"/>
</dbReference>
<accession>A0A678XCE8</accession>
<comment type="subcellular location">
    <subcellularLocation>
        <location evidence="2">Mitochondrion outer membrane</location>
        <topology evidence="2">Single-pass membrane protein</topology>
    </subcellularLocation>
    <subcellularLocation>
        <location evidence="1">Peroxisome</location>
    </subcellularLocation>
</comment>
<evidence type="ECO:0000256" key="8">
    <source>
        <dbReference type="ARBA" id="ARBA00022692"/>
    </source>
</evidence>
<dbReference type="GO" id="GO:0002230">
    <property type="term" value="P:positive regulation of defense response to virus by host"/>
    <property type="evidence" value="ECO:0007669"/>
    <property type="project" value="UniProtKB-ARBA"/>
</dbReference>
<evidence type="ECO:0000256" key="22">
    <source>
        <dbReference type="SAM" id="MobiDB-lite"/>
    </source>
</evidence>
<dbReference type="GO" id="GO:1900227">
    <property type="term" value="P:positive regulation of NLRP3 inflammasome complex assembly"/>
    <property type="evidence" value="ECO:0007669"/>
    <property type="project" value="UniProtKB-ARBA"/>
</dbReference>
<evidence type="ECO:0000256" key="4">
    <source>
        <dbReference type="ARBA" id="ARBA00022499"/>
    </source>
</evidence>
<keyword evidence="6" id="KW-0945">Host-virus interaction</keyword>
<dbReference type="GO" id="GO:0032755">
    <property type="term" value="P:positive regulation of interleukin-6 production"/>
    <property type="evidence" value="ECO:0007669"/>
    <property type="project" value="UniProtKB-ARBA"/>
</dbReference>
<feature type="compositionally biased region" description="Pro residues" evidence="22">
    <location>
        <begin position="103"/>
        <end position="123"/>
    </location>
</feature>
<dbReference type="InterPro" id="IPR011029">
    <property type="entry name" value="DEATH-like_dom_sf"/>
</dbReference>
<evidence type="ECO:0000256" key="17">
    <source>
        <dbReference type="ARBA" id="ARBA00023140"/>
    </source>
</evidence>
<protein>
    <recommendedName>
        <fullName evidence="19">Mitochondrial antiviral-signaling protein</fullName>
    </recommendedName>
    <alternativeName>
        <fullName evidence="20">Interferon beta promoter stimulator protein 1</fullName>
    </alternativeName>
    <alternativeName>
        <fullName evidence="21">Virus-induced-signaling adapter</fullName>
    </alternativeName>
</protein>
<evidence type="ECO:0000256" key="11">
    <source>
        <dbReference type="ARBA" id="ARBA00022859"/>
    </source>
</evidence>
<evidence type="ECO:0000256" key="10">
    <source>
        <dbReference type="ARBA" id="ARBA00022843"/>
    </source>
</evidence>
<evidence type="ECO:0000256" key="21">
    <source>
        <dbReference type="ARBA" id="ARBA00083233"/>
    </source>
</evidence>
<evidence type="ECO:0000256" key="2">
    <source>
        <dbReference type="ARBA" id="ARBA00004572"/>
    </source>
</evidence>
<evidence type="ECO:0000313" key="25">
    <source>
        <dbReference type="EMBL" id="AYU75376.1"/>
    </source>
</evidence>
<keyword evidence="10" id="KW-0832">Ubl conjugation</keyword>
<sequence>MTFAEEKTFEYIRRNYPKFHHIPVLEILPYLSCLTTSDQDLLRAHLDLNGNRNTIWDLFNSLQRRSGWVESLIWALRACELAALADEVDRVYQSNLPMSQRRPPAPPEPPSVPAETPGPPTPAVAPSASHNSYREEPSYPMPVQDTQSPVSPGENSKKFPPTASSGADLKRPTGPQEPSSDMASLSPLTSSGPQEQEVELGSTHVTAADNVSSMTSSHGPVSPTASFQPLARSTPRASRLPGPAVSPPSAGTFPSSARGAESTACSSGIAVPTNSVTTSTAPSRVPRHAAFTSTVPSRLPTSSKTPCRMTSNVPTSLATSELPVSSAPAGAVSPKVPTGVVPDHRMPTSPVSSKVPATTAPTIRSSSRPSEMPVSPAPTSATARSSSPYADSSSNSWVSGPELSKPGGLSSQMDSQPFSGCSADLAISNNTEPGPDNAPEENEYTSADIVRVIHVAEGPSADLLAGNPGLHNATKLTEEKELPCDGPAQRAPWLGMAAVGVLLATVLGAVLYRRRLHQ</sequence>
<dbReference type="PANTHER" id="PTHR21446:SF6">
    <property type="entry name" value="MITOCHONDRIAL ANTIVIRAL-SIGNALING PROTEIN"/>
    <property type="match status" value="1"/>
</dbReference>
<feature type="region of interest" description="Disordered" evidence="22">
    <location>
        <begin position="97"/>
        <end position="442"/>
    </location>
</feature>
<feature type="compositionally biased region" description="Low complexity" evidence="22">
    <location>
        <begin position="377"/>
        <end position="396"/>
    </location>
</feature>
<keyword evidence="12 23" id="KW-1133">Transmembrane helix</keyword>
<dbReference type="GO" id="GO:0045087">
    <property type="term" value="P:innate immune response"/>
    <property type="evidence" value="ECO:0007669"/>
    <property type="project" value="UniProtKB-KW"/>
</dbReference>
<evidence type="ECO:0000256" key="16">
    <source>
        <dbReference type="ARBA" id="ARBA00023139"/>
    </source>
</evidence>
<dbReference type="PANTHER" id="PTHR21446">
    <property type="entry name" value="DUF3504 DOMAIN-CONTAINING PROTEIN"/>
    <property type="match status" value="1"/>
</dbReference>
<keyword evidence="15 23" id="KW-0472">Membrane</keyword>
<keyword evidence="18" id="KW-0449">Lipoprotein</keyword>
<evidence type="ECO:0000256" key="19">
    <source>
        <dbReference type="ARBA" id="ARBA00071084"/>
    </source>
</evidence>
<feature type="compositionally biased region" description="Polar residues" evidence="22">
    <location>
        <begin position="144"/>
        <end position="154"/>
    </location>
</feature>
<dbReference type="GO" id="GO:1900063">
    <property type="term" value="P:regulation of peroxisome organization"/>
    <property type="evidence" value="ECO:0007669"/>
    <property type="project" value="UniProtKB-ARBA"/>
</dbReference>
<dbReference type="FunFam" id="1.10.533.10:FF:000063">
    <property type="entry name" value="Mitochondrial antiviral-signaling protein"/>
    <property type="match status" value="1"/>
</dbReference>
<evidence type="ECO:0000256" key="18">
    <source>
        <dbReference type="ARBA" id="ARBA00023288"/>
    </source>
</evidence>
<evidence type="ECO:0000259" key="24">
    <source>
        <dbReference type="Pfam" id="PF16739"/>
    </source>
</evidence>
<evidence type="ECO:0000256" key="23">
    <source>
        <dbReference type="SAM" id="Phobius"/>
    </source>
</evidence>
<feature type="compositionally biased region" description="Polar residues" evidence="22">
    <location>
        <begin position="176"/>
        <end position="194"/>
    </location>
</feature>
<proteinExistence type="evidence at transcript level"/>
<evidence type="ECO:0000256" key="1">
    <source>
        <dbReference type="ARBA" id="ARBA00004275"/>
    </source>
</evidence>
<keyword evidence="8 23" id="KW-0812">Transmembrane</keyword>
<dbReference type="GO" id="GO:0005777">
    <property type="term" value="C:peroxisome"/>
    <property type="evidence" value="ECO:0007669"/>
    <property type="project" value="UniProtKB-SubCell"/>
</dbReference>
<keyword evidence="11" id="KW-0391">Immunity</keyword>
<evidence type="ECO:0000256" key="20">
    <source>
        <dbReference type="ARBA" id="ARBA00082620"/>
    </source>
</evidence>
<feature type="domain" description="Caspase recruitment" evidence="24">
    <location>
        <begin position="7"/>
        <end position="90"/>
    </location>
</feature>
<keyword evidence="3" id="KW-0488">Methylation</keyword>
<dbReference type="GO" id="GO:0070585">
    <property type="term" value="P:protein localization to mitochondrion"/>
    <property type="evidence" value="ECO:0007669"/>
    <property type="project" value="UniProtKB-ARBA"/>
</dbReference>
<evidence type="ECO:0000256" key="15">
    <source>
        <dbReference type="ARBA" id="ARBA00023136"/>
    </source>
</evidence>
<evidence type="ECO:0000256" key="5">
    <source>
        <dbReference type="ARBA" id="ARBA00022553"/>
    </source>
</evidence>
<keyword evidence="5" id="KW-0597">Phosphoprotein</keyword>
<evidence type="ECO:0000256" key="12">
    <source>
        <dbReference type="ARBA" id="ARBA00022989"/>
    </source>
</evidence>
<feature type="compositionally biased region" description="Polar residues" evidence="22">
    <location>
        <begin position="349"/>
        <end position="369"/>
    </location>
</feature>
<evidence type="ECO:0000256" key="3">
    <source>
        <dbReference type="ARBA" id="ARBA00022481"/>
    </source>
</evidence>
<dbReference type="GO" id="GO:0035591">
    <property type="term" value="F:signaling adaptor activity"/>
    <property type="evidence" value="ECO:0007669"/>
    <property type="project" value="UniProtKB-ARBA"/>
</dbReference>
<dbReference type="InterPro" id="IPR031964">
    <property type="entry name" value="CARD_dom"/>
</dbReference>
<dbReference type="GO" id="GO:0002753">
    <property type="term" value="P:cytoplasmic pattern recognition receptor signaling pathway"/>
    <property type="evidence" value="ECO:0007669"/>
    <property type="project" value="UniProtKB-ARBA"/>
</dbReference>
<feature type="compositionally biased region" description="Polar residues" evidence="22">
    <location>
        <begin position="409"/>
        <end position="419"/>
    </location>
</feature>
<feature type="compositionally biased region" description="Polar residues" evidence="22">
    <location>
        <begin position="272"/>
        <end position="282"/>
    </location>
</feature>
<keyword evidence="9" id="KW-1000">Mitochondrion outer membrane</keyword>
<evidence type="ECO:0000256" key="7">
    <source>
        <dbReference type="ARBA" id="ARBA00022588"/>
    </source>
</evidence>
<dbReference type="GO" id="GO:0045071">
    <property type="term" value="P:negative regulation of viral genome replication"/>
    <property type="evidence" value="ECO:0007669"/>
    <property type="project" value="UniProtKB-ARBA"/>
</dbReference>
<name>A0A678XCE8_PIPPI</name>
<evidence type="ECO:0000256" key="14">
    <source>
        <dbReference type="ARBA" id="ARBA00023128"/>
    </source>
</evidence>
<keyword evidence="16" id="KW-0564">Palmitate</keyword>
<feature type="compositionally biased region" description="Polar residues" evidence="22">
    <location>
        <begin position="291"/>
        <end position="323"/>
    </location>
</feature>
<dbReference type="Pfam" id="PF16739">
    <property type="entry name" value="CARD_2"/>
    <property type="match status" value="1"/>
</dbReference>
<keyword evidence="4" id="KW-1017">Isopeptide bond</keyword>
<organism evidence="25">
    <name type="scientific">Pipistrellus pipistrellus</name>
    <name type="common">Common pipistrelle</name>
    <dbReference type="NCBI Taxonomy" id="59474"/>
    <lineage>
        <taxon>Eukaryota</taxon>
        <taxon>Metazoa</taxon>
        <taxon>Chordata</taxon>
        <taxon>Craniata</taxon>
        <taxon>Vertebrata</taxon>
        <taxon>Euteleostomi</taxon>
        <taxon>Mammalia</taxon>
        <taxon>Eutheria</taxon>
        <taxon>Laurasiatheria</taxon>
        <taxon>Chiroptera</taxon>
        <taxon>Yangochiroptera</taxon>
        <taxon>Vespertilionidae</taxon>
        <taxon>Pipistrellus</taxon>
    </lineage>
</organism>
<evidence type="ECO:0000256" key="13">
    <source>
        <dbReference type="ARBA" id="ARBA00023118"/>
    </source>
</evidence>
<dbReference type="EMBL" id="MK096785">
    <property type="protein sequence ID" value="AYU75376.1"/>
    <property type="molecule type" value="mRNA"/>
</dbReference>
<dbReference type="InterPro" id="IPR052787">
    <property type="entry name" value="MAVS"/>
</dbReference>
<keyword evidence="13" id="KW-0051">Antiviral defense</keyword>
<keyword evidence="17" id="KW-0576">Peroxisome</keyword>